<protein>
    <recommendedName>
        <fullName evidence="2">Calcineurin-like phosphoesterase domain-containing protein</fullName>
    </recommendedName>
</protein>
<dbReference type="AlphaFoldDB" id="A0A0R2AA42"/>
<dbReference type="SUPFAM" id="SSF56300">
    <property type="entry name" value="Metallo-dependent phosphatases"/>
    <property type="match status" value="1"/>
</dbReference>
<dbReference type="InterPro" id="IPR024654">
    <property type="entry name" value="Calcineurin-like_PHP_lpxH"/>
</dbReference>
<dbReference type="InterPro" id="IPR050126">
    <property type="entry name" value="Ap4A_hydrolase"/>
</dbReference>
<dbReference type="Pfam" id="PF12850">
    <property type="entry name" value="Metallophos_2"/>
    <property type="match status" value="1"/>
</dbReference>
<evidence type="ECO:0000259" key="2">
    <source>
        <dbReference type="Pfam" id="PF12850"/>
    </source>
</evidence>
<gene>
    <name evidence="3" type="ORF">FC14_GL001940</name>
</gene>
<comment type="similarity">
    <text evidence="1">Belongs to the metallophosphoesterase superfamily. YfcE family.</text>
</comment>
<dbReference type="Proteomes" id="UP000051008">
    <property type="component" value="Unassembled WGS sequence"/>
</dbReference>
<keyword evidence="4" id="KW-1185">Reference proteome</keyword>
<feature type="domain" description="Calcineurin-like phosphoesterase" evidence="2">
    <location>
        <begin position="4"/>
        <end position="193"/>
    </location>
</feature>
<dbReference type="PATRIC" id="fig|1423718.3.peg.2015"/>
<organism evidence="3 4">
    <name type="scientific">Ligilactobacillus agilis DSM 20509</name>
    <dbReference type="NCBI Taxonomy" id="1423718"/>
    <lineage>
        <taxon>Bacteria</taxon>
        <taxon>Bacillati</taxon>
        <taxon>Bacillota</taxon>
        <taxon>Bacilli</taxon>
        <taxon>Lactobacillales</taxon>
        <taxon>Lactobacillaceae</taxon>
        <taxon>Ligilactobacillus</taxon>
    </lineage>
</organism>
<reference evidence="3 4" key="1">
    <citation type="journal article" date="2015" name="Genome Announc.">
        <title>Expanding the biotechnology potential of lactobacilli through comparative genomics of 213 strains and associated genera.</title>
        <authorList>
            <person name="Sun Z."/>
            <person name="Harris H.M."/>
            <person name="McCann A."/>
            <person name="Guo C."/>
            <person name="Argimon S."/>
            <person name="Zhang W."/>
            <person name="Yang X."/>
            <person name="Jeffery I.B."/>
            <person name="Cooney J.C."/>
            <person name="Kagawa T.F."/>
            <person name="Liu W."/>
            <person name="Song Y."/>
            <person name="Salvetti E."/>
            <person name="Wrobel A."/>
            <person name="Rasinkangas P."/>
            <person name="Parkhill J."/>
            <person name="Rea M.C."/>
            <person name="O'Sullivan O."/>
            <person name="Ritari J."/>
            <person name="Douillard F.P."/>
            <person name="Paul Ross R."/>
            <person name="Yang R."/>
            <person name="Briner A.E."/>
            <person name="Felis G.E."/>
            <person name="de Vos W.M."/>
            <person name="Barrangou R."/>
            <person name="Klaenhammer T.R."/>
            <person name="Caufield P.W."/>
            <person name="Cui Y."/>
            <person name="Zhang H."/>
            <person name="O'Toole P.W."/>
        </authorList>
    </citation>
    <scope>NUCLEOTIDE SEQUENCE [LARGE SCALE GENOMIC DNA]</scope>
    <source>
        <strain evidence="3 4">DSM 20509</strain>
    </source>
</reference>
<dbReference type="Gene3D" id="3.60.21.10">
    <property type="match status" value="1"/>
</dbReference>
<dbReference type="EMBL" id="AYYP01000035">
    <property type="protein sequence ID" value="KRM64305.1"/>
    <property type="molecule type" value="Genomic_DNA"/>
</dbReference>
<evidence type="ECO:0000256" key="1">
    <source>
        <dbReference type="ARBA" id="ARBA00008950"/>
    </source>
</evidence>
<sequence length="285" mass="32639">MTRKIGIFSDVHGNYTALKAVYEDALALGVDDFWFLGDLFSPGPGAQDLWELFTQMNPSYCLRGNWDDLLVNSIAGRLPTDKESKIYFAKLAQTLAKRLAPEVVMEIERWPLAKQVELAGLKVGLSHNLPTFNHGQALYPLADQANFDQLFELKPDLDLAVYAHVHHPLMRYSSQEQLIFNPGSVGQPFSQHPIFQADLRANYLVLTLAEKKLTEVDFRKVDYDHQAELKRAQAVELPYLDLYEEQLESGRIHSHDYELLAKINTERGYRQDVLAYNQAKKRFKN</sequence>
<dbReference type="PANTHER" id="PTHR42850">
    <property type="entry name" value="METALLOPHOSPHOESTERASE"/>
    <property type="match status" value="1"/>
</dbReference>
<dbReference type="InterPro" id="IPR029052">
    <property type="entry name" value="Metallo-depent_PP-like"/>
</dbReference>
<proteinExistence type="inferred from homology"/>
<name>A0A0R2AA42_9LACO</name>
<dbReference type="GO" id="GO:0016791">
    <property type="term" value="F:phosphatase activity"/>
    <property type="evidence" value="ECO:0007669"/>
    <property type="project" value="TreeGrafter"/>
</dbReference>
<dbReference type="OrthoDB" id="9813918at2"/>
<evidence type="ECO:0000313" key="4">
    <source>
        <dbReference type="Proteomes" id="UP000051008"/>
    </source>
</evidence>
<dbReference type="PIRSF" id="PIRSF000883">
    <property type="entry name" value="Pesterase_MJ0912"/>
    <property type="match status" value="1"/>
</dbReference>
<dbReference type="GO" id="GO:0005737">
    <property type="term" value="C:cytoplasm"/>
    <property type="evidence" value="ECO:0007669"/>
    <property type="project" value="TreeGrafter"/>
</dbReference>
<accession>A0A0R2AA42</accession>
<dbReference type="PANTHER" id="PTHR42850:SF2">
    <property type="entry name" value="BLL5683 PROTEIN"/>
    <property type="match status" value="1"/>
</dbReference>
<dbReference type="InterPro" id="IPR011152">
    <property type="entry name" value="Pesterase_MJ0912"/>
</dbReference>
<comment type="caution">
    <text evidence="3">The sequence shown here is derived from an EMBL/GenBank/DDBJ whole genome shotgun (WGS) entry which is preliminary data.</text>
</comment>
<evidence type="ECO:0000313" key="3">
    <source>
        <dbReference type="EMBL" id="KRM64305.1"/>
    </source>
</evidence>
<dbReference type="RefSeq" id="WP_056976761.1">
    <property type="nucleotide sequence ID" value="NZ_AYYP01000035.1"/>
</dbReference>